<organism evidence="2 3">
    <name type="scientific">Flavobacterium xinjiangense</name>
    <dbReference type="NCBI Taxonomy" id="178356"/>
    <lineage>
        <taxon>Bacteria</taxon>
        <taxon>Pseudomonadati</taxon>
        <taxon>Bacteroidota</taxon>
        <taxon>Flavobacteriia</taxon>
        <taxon>Flavobacteriales</taxon>
        <taxon>Flavobacteriaceae</taxon>
        <taxon>Flavobacterium</taxon>
    </lineage>
</organism>
<dbReference type="AlphaFoldDB" id="A0A1M7N7K5"/>
<evidence type="ECO:0000313" key="3">
    <source>
        <dbReference type="Proteomes" id="UP000184092"/>
    </source>
</evidence>
<name>A0A1M7N7K5_9FLAO</name>
<dbReference type="EMBL" id="FRCL01000010">
    <property type="protein sequence ID" value="SHM99581.1"/>
    <property type="molecule type" value="Genomic_DNA"/>
</dbReference>
<keyword evidence="3" id="KW-1185">Reference proteome</keyword>
<feature type="domain" description="DM13" evidence="1">
    <location>
        <begin position="43"/>
        <end position="137"/>
    </location>
</feature>
<dbReference type="InterPro" id="IPR019545">
    <property type="entry name" value="DM13_domain"/>
</dbReference>
<dbReference type="PROSITE" id="PS51257">
    <property type="entry name" value="PROKAR_LIPOPROTEIN"/>
    <property type="match status" value="1"/>
</dbReference>
<sequence>MKKIAFLLPLFFTLLSCEIEGELTRKPEQAAAIPENTLPAFTGDFMPTSGINVNGSAKIYLNANQNEVRLENFSISNGPDLKVYLSKTDKPTDFVTLGNLTSATIYKIPSQVDVSVYKYVLIHCQQYNHLFAIAQLSKN</sequence>
<dbReference type="PROSITE" id="PS51549">
    <property type="entry name" value="DM13"/>
    <property type="match status" value="1"/>
</dbReference>
<evidence type="ECO:0000259" key="1">
    <source>
        <dbReference type="PROSITE" id="PS51549"/>
    </source>
</evidence>
<accession>A0A1M7N7K5</accession>
<gene>
    <name evidence="2" type="ORF">SAMN05216269_11051</name>
</gene>
<dbReference type="Proteomes" id="UP000184092">
    <property type="component" value="Unassembled WGS sequence"/>
</dbReference>
<dbReference type="STRING" id="178356.SAMN05216269_11051"/>
<dbReference type="OrthoDB" id="155521at2"/>
<dbReference type="RefSeq" id="WP_073209881.1">
    <property type="nucleotide sequence ID" value="NZ_FRCL01000010.1"/>
</dbReference>
<evidence type="ECO:0000313" key="2">
    <source>
        <dbReference type="EMBL" id="SHM99581.1"/>
    </source>
</evidence>
<proteinExistence type="predicted"/>
<protein>
    <submittedName>
        <fullName evidence="2">Electron transfer DM13</fullName>
    </submittedName>
</protein>
<dbReference type="Pfam" id="PF10517">
    <property type="entry name" value="DM13"/>
    <property type="match status" value="1"/>
</dbReference>
<reference evidence="3" key="1">
    <citation type="submission" date="2016-11" db="EMBL/GenBank/DDBJ databases">
        <authorList>
            <person name="Varghese N."/>
            <person name="Submissions S."/>
        </authorList>
    </citation>
    <scope>NUCLEOTIDE SEQUENCE [LARGE SCALE GENOMIC DNA]</scope>
    <source>
        <strain evidence="3">CGMCC 1.2749</strain>
    </source>
</reference>